<dbReference type="AlphaFoldDB" id="A0A835IHQ2"/>
<protein>
    <recommendedName>
        <fullName evidence="6">Pentatricopeptide repeat-containing protein</fullName>
    </recommendedName>
</protein>
<dbReference type="Pfam" id="PF12854">
    <property type="entry name" value="PPR_1"/>
    <property type="match status" value="1"/>
</dbReference>
<evidence type="ECO:0000256" key="3">
    <source>
        <dbReference type="PROSITE-ProRule" id="PRU00708"/>
    </source>
</evidence>
<evidence type="ECO:0000256" key="2">
    <source>
        <dbReference type="ARBA" id="ARBA00022737"/>
    </source>
</evidence>
<evidence type="ECO:0000313" key="5">
    <source>
        <dbReference type="Proteomes" id="UP000631114"/>
    </source>
</evidence>
<sequence length="139" mass="15752">MDNCRPEQCMDRALDLVGRRGFKEKIAFRFFTIKKTQTFNEMIDILSSTKYKTHSAVALFEFMRTRGSTMSSPAAKPYAIIIVALAQCDRMEESFKLIADTSSSSYLPDVSTYKELIEGLCLAGKIEEAYKFLEDMGSN</sequence>
<name>A0A835IHQ2_9MAGN</name>
<dbReference type="OrthoDB" id="185373at2759"/>
<dbReference type="NCBIfam" id="TIGR00756">
    <property type="entry name" value="PPR"/>
    <property type="match status" value="1"/>
</dbReference>
<dbReference type="InterPro" id="IPR011990">
    <property type="entry name" value="TPR-like_helical_dom_sf"/>
</dbReference>
<gene>
    <name evidence="4" type="ORF">IFM89_035198</name>
</gene>
<evidence type="ECO:0000313" key="4">
    <source>
        <dbReference type="EMBL" id="KAF9617254.1"/>
    </source>
</evidence>
<keyword evidence="5" id="KW-1185">Reference proteome</keyword>
<keyword evidence="2" id="KW-0677">Repeat</keyword>
<dbReference type="InterPro" id="IPR002885">
    <property type="entry name" value="PPR_rpt"/>
</dbReference>
<dbReference type="Proteomes" id="UP000631114">
    <property type="component" value="Unassembled WGS sequence"/>
</dbReference>
<evidence type="ECO:0008006" key="6">
    <source>
        <dbReference type="Google" id="ProtNLM"/>
    </source>
</evidence>
<evidence type="ECO:0000256" key="1">
    <source>
        <dbReference type="ARBA" id="ARBA00007626"/>
    </source>
</evidence>
<dbReference type="EMBL" id="JADFTS010000003">
    <property type="protein sequence ID" value="KAF9617254.1"/>
    <property type="molecule type" value="Genomic_DNA"/>
</dbReference>
<accession>A0A835IHQ2</accession>
<comment type="similarity">
    <text evidence="1">Belongs to the PPR family. P subfamily.</text>
</comment>
<reference evidence="4 5" key="1">
    <citation type="submission" date="2020-10" db="EMBL/GenBank/DDBJ databases">
        <title>The Coptis chinensis genome and diversification of protoberbering-type alkaloids.</title>
        <authorList>
            <person name="Wang B."/>
            <person name="Shu S."/>
            <person name="Song C."/>
            <person name="Liu Y."/>
        </authorList>
    </citation>
    <scope>NUCLEOTIDE SEQUENCE [LARGE SCALE GENOMIC DNA]</scope>
    <source>
        <strain evidence="4">HL-2020</strain>
        <tissue evidence="4">Leaf</tissue>
    </source>
</reference>
<feature type="repeat" description="PPR" evidence="3">
    <location>
        <begin position="109"/>
        <end position="139"/>
    </location>
</feature>
<comment type="caution">
    <text evidence="4">The sequence shown here is derived from an EMBL/GenBank/DDBJ whole genome shotgun (WGS) entry which is preliminary data.</text>
</comment>
<dbReference type="PANTHER" id="PTHR47941">
    <property type="entry name" value="PENTATRICOPEPTIDE REPEAT-CONTAINING PROTEIN 3, MITOCHONDRIAL"/>
    <property type="match status" value="1"/>
</dbReference>
<dbReference type="PROSITE" id="PS51375">
    <property type="entry name" value="PPR"/>
    <property type="match status" value="1"/>
</dbReference>
<dbReference type="Gene3D" id="1.25.40.10">
    <property type="entry name" value="Tetratricopeptide repeat domain"/>
    <property type="match status" value="1"/>
</dbReference>
<proteinExistence type="inferred from homology"/>
<organism evidence="4 5">
    <name type="scientific">Coptis chinensis</name>
    <dbReference type="NCBI Taxonomy" id="261450"/>
    <lineage>
        <taxon>Eukaryota</taxon>
        <taxon>Viridiplantae</taxon>
        <taxon>Streptophyta</taxon>
        <taxon>Embryophyta</taxon>
        <taxon>Tracheophyta</taxon>
        <taxon>Spermatophyta</taxon>
        <taxon>Magnoliopsida</taxon>
        <taxon>Ranunculales</taxon>
        <taxon>Ranunculaceae</taxon>
        <taxon>Coptidoideae</taxon>
        <taxon>Coptis</taxon>
    </lineage>
</organism>